<gene>
    <name evidence="2" type="ORF">MVEN_01636500</name>
</gene>
<dbReference type="Proteomes" id="UP000620124">
    <property type="component" value="Unassembled WGS sequence"/>
</dbReference>
<organism evidence="2 3">
    <name type="scientific">Mycena venus</name>
    <dbReference type="NCBI Taxonomy" id="2733690"/>
    <lineage>
        <taxon>Eukaryota</taxon>
        <taxon>Fungi</taxon>
        <taxon>Dikarya</taxon>
        <taxon>Basidiomycota</taxon>
        <taxon>Agaricomycotina</taxon>
        <taxon>Agaricomycetes</taxon>
        <taxon>Agaricomycetidae</taxon>
        <taxon>Agaricales</taxon>
        <taxon>Marasmiineae</taxon>
        <taxon>Mycenaceae</taxon>
        <taxon>Mycena</taxon>
    </lineage>
</organism>
<feature type="compositionally biased region" description="Basic residues" evidence="1">
    <location>
        <begin position="209"/>
        <end position="232"/>
    </location>
</feature>
<evidence type="ECO:0000313" key="2">
    <source>
        <dbReference type="EMBL" id="KAF7344756.1"/>
    </source>
</evidence>
<evidence type="ECO:0000256" key="1">
    <source>
        <dbReference type="SAM" id="MobiDB-lite"/>
    </source>
</evidence>
<reference evidence="2" key="1">
    <citation type="submission" date="2020-05" db="EMBL/GenBank/DDBJ databases">
        <title>Mycena genomes resolve the evolution of fungal bioluminescence.</title>
        <authorList>
            <person name="Tsai I.J."/>
        </authorList>
    </citation>
    <scope>NUCLEOTIDE SEQUENCE</scope>
    <source>
        <strain evidence="2">CCC161011</strain>
    </source>
</reference>
<dbReference type="OrthoDB" id="3014170at2759"/>
<evidence type="ECO:0000313" key="3">
    <source>
        <dbReference type="Proteomes" id="UP000620124"/>
    </source>
</evidence>
<dbReference type="EMBL" id="JACAZI010000014">
    <property type="protein sequence ID" value="KAF7344756.1"/>
    <property type="molecule type" value="Genomic_DNA"/>
</dbReference>
<comment type="caution">
    <text evidence="2">The sequence shown here is derived from an EMBL/GenBank/DDBJ whole genome shotgun (WGS) entry which is preliminary data.</text>
</comment>
<keyword evidence="3" id="KW-1185">Reference proteome</keyword>
<name>A0A8H7CQQ7_9AGAR</name>
<dbReference type="AlphaFoldDB" id="A0A8H7CQQ7"/>
<feature type="compositionally biased region" description="Polar residues" evidence="1">
    <location>
        <begin position="193"/>
        <end position="207"/>
    </location>
</feature>
<feature type="region of interest" description="Disordered" evidence="1">
    <location>
        <begin position="1"/>
        <end position="251"/>
    </location>
</feature>
<feature type="compositionally biased region" description="Acidic residues" evidence="1">
    <location>
        <begin position="142"/>
        <end position="172"/>
    </location>
</feature>
<sequence>MSTLPPPPKKRKNVPDAPGLTTRTTNKAVRPAEAAGLVNTRRSSEQKAADDAREAEGKARAEQEEAEKLARVAAIEDKQHEQDLEYRQNANHPIDPRRKTYKNASPGPAPRSPSTTPNERIQEVLSADELAEIDEGNHPDANDNESDTFEPPENSSDDEGGTEDTGDNEDSDSAAPQPKKRPKNGRADVRAARQTQDGTGTPDVESSGQKRKAKDSGKGPRKAPAKKPKIGKKAGLAPGIKKTLKRDKAKAVDDGDGIVQYGGPALDDDAGEVVEREKGGKGKPKQASPIITSLVSSLSLVPRSFPFIPLQSVVRIEAPAKRVTQKEQRGDGTKRWKLSHIPGPARNGDIFTNDVWPNIRQNLGRVIPWDAVTNKQVQDHLDRFYGKGEMDAGADVFRGLISYRMHYWRGGFPTQAHKCIVEMVENSKKRADDGIADADDIQLHTSEGMQAYIESMLEVDGATRTKAFQWRDWDDEEAKHSGLFQSSLVLYTYAYHLALLDTLPGGRDSEEPALGALILASQAMERELGYWKTGMYVAPGKSQKEQFSFDQWGDYDEEATATTPKRRIPRATRFVPSLRKWTVEQWEQVNATAAKYMDKKRKVRSTSGSLASSDIEDVEQEPELIIEFS</sequence>
<accession>A0A8H7CQQ7</accession>
<proteinExistence type="predicted"/>
<feature type="compositionally biased region" description="Basic and acidic residues" evidence="1">
    <location>
        <begin position="42"/>
        <end position="86"/>
    </location>
</feature>
<protein>
    <submittedName>
        <fullName evidence="2">Uncharacterized protein</fullName>
    </submittedName>
</protein>